<evidence type="ECO:0000256" key="2">
    <source>
        <dbReference type="ARBA" id="ARBA00022692"/>
    </source>
</evidence>
<dbReference type="eggNOG" id="COG3190">
    <property type="taxonomic scope" value="Bacteria"/>
</dbReference>
<dbReference type="PANTHER" id="PTHR38766:SF1">
    <property type="entry name" value="FLAGELLAR PROTEIN FLIO"/>
    <property type="match status" value="1"/>
</dbReference>
<dbReference type="PANTHER" id="PTHR38766">
    <property type="entry name" value="FLAGELLAR PROTEIN FLIO"/>
    <property type="match status" value="1"/>
</dbReference>
<keyword evidence="8" id="KW-0966">Cell projection</keyword>
<evidence type="ECO:0000256" key="3">
    <source>
        <dbReference type="ARBA" id="ARBA00022989"/>
    </source>
</evidence>
<dbReference type="Pfam" id="PF04347">
    <property type="entry name" value="FliO"/>
    <property type="match status" value="1"/>
</dbReference>
<feature type="transmembrane region" description="Helical" evidence="7">
    <location>
        <begin position="36"/>
        <end position="56"/>
    </location>
</feature>
<keyword evidence="8" id="KW-0282">Flagellum</keyword>
<dbReference type="EMBL" id="CCSB01000003">
    <property type="protein sequence ID" value="CDZ78559.1"/>
    <property type="molecule type" value="Genomic_DNA"/>
</dbReference>
<keyword evidence="8" id="KW-0969">Cilium</keyword>
<dbReference type="NCBIfam" id="TIGR03500">
    <property type="entry name" value="FliO_TIGR"/>
    <property type="match status" value="1"/>
</dbReference>
<keyword evidence="1 7" id="KW-1003">Cell membrane</keyword>
<dbReference type="GO" id="GO:0044781">
    <property type="term" value="P:bacterial-type flagellum organization"/>
    <property type="evidence" value="ECO:0007669"/>
    <property type="project" value="UniProtKB-UniRule"/>
</dbReference>
<evidence type="ECO:0000256" key="4">
    <source>
        <dbReference type="ARBA" id="ARBA00023136"/>
    </source>
</evidence>
<dbReference type="STRING" id="1034943.BN59_02869"/>
<reference evidence="8 9" key="1">
    <citation type="submission" date="2014-06" db="EMBL/GenBank/DDBJ databases">
        <authorList>
            <person name="Urmite Genomes Urmite Genomes"/>
        </authorList>
    </citation>
    <scope>NUCLEOTIDE SEQUENCE [LARGE SCALE GENOMIC DNA]</scope>
</reference>
<gene>
    <name evidence="8" type="primary">fliO</name>
    <name evidence="8" type="ORF">BN59_02869</name>
</gene>
<organism evidence="8 9">
    <name type="scientific">Legionella massiliensis</name>
    <dbReference type="NCBI Taxonomy" id="1034943"/>
    <lineage>
        <taxon>Bacteria</taxon>
        <taxon>Pseudomonadati</taxon>
        <taxon>Pseudomonadota</taxon>
        <taxon>Gammaproteobacteria</taxon>
        <taxon>Legionellales</taxon>
        <taxon>Legionellaceae</taxon>
        <taxon>Legionella</taxon>
    </lineage>
</organism>
<keyword evidence="3 7" id="KW-1133">Transmembrane helix</keyword>
<dbReference type="AlphaFoldDB" id="A0A078L371"/>
<dbReference type="InterPro" id="IPR052205">
    <property type="entry name" value="FliO/MopB"/>
</dbReference>
<dbReference type="GO" id="GO:0005886">
    <property type="term" value="C:plasma membrane"/>
    <property type="evidence" value="ECO:0007669"/>
    <property type="project" value="UniProtKB-SubCell"/>
</dbReference>
<dbReference type="OrthoDB" id="5741235at2"/>
<keyword evidence="4 7" id="KW-0472">Membrane</keyword>
<keyword evidence="9" id="KW-1185">Reference proteome</keyword>
<evidence type="ECO:0000256" key="6">
    <source>
        <dbReference type="ARBA" id="ARBA00037937"/>
    </source>
</evidence>
<dbReference type="InterPro" id="IPR022781">
    <property type="entry name" value="Flagellar_biosynth_FliO"/>
</dbReference>
<keyword evidence="2 7" id="KW-0812">Transmembrane</keyword>
<sequence length="137" mass="14458">MSLGMRRLLAGILVPITSHATTLAQNSALMSGGELLRVVGGLLIVVAAIVFLSWLLKRLNGGKFATTRGLKIIACMNLGTREKIMLINVANRFLLVGVTPGSINTLHDFGEDCPDGFSSEGSKASFSELLKSALGKS</sequence>
<evidence type="ECO:0000313" key="9">
    <source>
        <dbReference type="Proteomes" id="UP000044071"/>
    </source>
</evidence>
<evidence type="ECO:0000256" key="1">
    <source>
        <dbReference type="ARBA" id="ARBA00022475"/>
    </source>
</evidence>
<comment type="subcellular location">
    <subcellularLocation>
        <location evidence="7">Cell membrane</location>
    </subcellularLocation>
    <subcellularLocation>
        <location evidence="7">Bacterial flagellum basal body</location>
    </subcellularLocation>
</comment>
<evidence type="ECO:0000256" key="7">
    <source>
        <dbReference type="RuleBase" id="RU362064"/>
    </source>
</evidence>
<dbReference type="Proteomes" id="UP000044071">
    <property type="component" value="Unassembled WGS sequence"/>
</dbReference>
<proteinExistence type="inferred from homology"/>
<accession>A0A078L371</accession>
<name>A0A078L371_9GAMM</name>
<comment type="similarity">
    <text evidence="6 7">Belongs to the FliO/MopB family.</text>
</comment>
<protein>
    <recommendedName>
        <fullName evidence="7">Flagellar protein</fullName>
    </recommendedName>
</protein>
<keyword evidence="5 7" id="KW-0975">Bacterial flagellum</keyword>
<evidence type="ECO:0000313" key="8">
    <source>
        <dbReference type="EMBL" id="CDZ78559.1"/>
    </source>
</evidence>
<dbReference type="GO" id="GO:0009425">
    <property type="term" value="C:bacterial-type flagellum basal body"/>
    <property type="evidence" value="ECO:0007669"/>
    <property type="project" value="UniProtKB-SubCell"/>
</dbReference>
<evidence type="ECO:0000256" key="5">
    <source>
        <dbReference type="ARBA" id="ARBA00023143"/>
    </source>
</evidence>